<dbReference type="SUPFAM" id="SSF53098">
    <property type="entry name" value="Ribonuclease H-like"/>
    <property type="match status" value="1"/>
</dbReference>
<name>A0A834GFW6_RHOSS</name>
<keyword evidence="3" id="KW-1185">Reference proteome</keyword>
<dbReference type="GO" id="GO:0004523">
    <property type="term" value="F:RNA-DNA hybrid ribonuclease activity"/>
    <property type="evidence" value="ECO:0007669"/>
    <property type="project" value="InterPro"/>
</dbReference>
<reference evidence="2" key="1">
    <citation type="submission" date="2019-11" db="EMBL/GenBank/DDBJ databases">
        <authorList>
            <person name="Liu Y."/>
            <person name="Hou J."/>
            <person name="Li T.-Q."/>
            <person name="Guan C.-H."/>
            <person name="Wu X."/>
            <person name="Wu H.-Z."/>
            <person name="Ling F."/>
            <person name="Zhang R."/>
            <person name="Shi X.-G."/>
            <person name="Ren J.-P."/>
            <person name="Chen E.-F."/>
            <person name="Sun J.-M."/>
        </authorList>
    </citation>
    <scope>NUCLEOTIDE SEQUENCE</scope>
    <source>
        <strain evidence="2">Adult_tree_wgs_1</strain>
        <tissue evidence="2">Leaves</tissue>
    </source>
</reference>
<accession>A0A834GFW6</accession>
<gene>
    <name evidence="2" type="ORF">RHSIM_Rhsim08G0137700</name>
</gene>
<dbReference type="InterPro" id="IPR036397">
    <property type="entry name" value="RNaseH_sf"/>
</dbReference>
<dbReference type="OrthoDB" id="1938451at2759"/>
<organism evidence="2 3">
    <name type="scientific">Rhododendron simsii</name>
    <name type="common">Sims's rhododendron</name>
    <dbReference type="NCBI Taxonomy" id="118357"/>
    <lineage>
        <taxon>Eukaryota</taxon>
        <taxon>Viridiplantae</taxon>
        <taxon>Streptophyta</taxon>
        <taxon>Embryophyta</taxon>
        <taxon>Tracheophyta</taxon>
        <taxon>Spermatophyta</taxon>
        <taxon>Magnoliopsida</taxon>
        <taxon>eudicotyledons</taxon>
        <taxon>Gunneridae</taxon>
        <taxon>Pentapetalae</taxon>
        <taxon>asterids</taxon>
        <taxon>Ericales</taxon>
        <taxon>Ericaceae</taxon>
        <taxon>Ericoideae</taxon>
        <taxon>Rhodoreae</taxon>
        <taxon>Rhododendron</taxon>
    </lineage>
</organism>
<protein>
    <recommendedName>
        <fullName evidence="1">RNase H type-1 domain-containing protein</fullName>
    </recommendedName>
</protein>
<dbReference type="CDD" id="cd09279">
    <property type="entry name" value="RNase_HI_like"/>
    <property type="match status" value="1"/>
</dbReference>
<sequence>MCVPKSTGRWKKPQERGKNNMRLFSETDLSRIHNRKANGAGLILTSPKGQRLNYALRFEFKATNNEVEYEALVVGLELANAVGASHVLAKSDSQLVVGQVLRKYIVKEKVMQKCLDRVKAQIVKLQSFNIVKIPREEDIEADYLAKLATAKEDAIPWTAPVRYLELPSIFAPDIQVQAINYSDSWTGPIVDYRTNGALPDDKKKLLITIP</sequence>
<feature type="domain" description="RNase H type-1" evidence="1">
    <location>
        <begin position="33"/>
        <end position="148"/>
    </location>
</feature>
<dbReference type="PANTHER" id="PTHR48475">
    <property type="entry name" value="RIBONUCLEASE H"/>
    <property type="match status" value="1"/>
</dbReference>
<dbReference type="EMBL" id="WJXA01000008">
    <property type="protein sequence ID" value="KAF7134269.1"/>
    <property type="molecule type" value="Genomic_DNA"/>
</dbReference>
<dbReference type="AlphaFoldDB" id="A0A834GFW6"/>
<dbReference type="PANTHER" id="PTHR48475:SF2">
    <property type="entry name" value="RIBONUCLEASE H"/>
    <property type="match status" value="1"/>
</dbReference>
<evidence type="ECO:0000313" key="2">
    <source>
        <dbReference type="EMBL" id="KAF7134269.1"/>
    </source>
</evidence>
<dbReference type="Proteomes" id="UP000626092">
    <property type="component" value="Unassembled WGS sequence"/>
</dbReference>
<dbReference type="InterPro" id="IPR002156">
    <property type="entry name" value="RNaseH_domain"/>
</dbReference>
<dbReference type="Pfam" id="PF13456">
    <property type="entry name" value="RVT_3"/>
    <property type="match status" value="1"/>
</dbReference>
<comment type="caution">
    <text evidence="2">The sequence shown here is derived from an EMBL/GenBank/DDBJ whole genome shotgun (WGS) entry which is preliminary data.</text>
</comment>
<evidence type="ECO:0000313" key="3">
    <source>
        <dbReference type="Proteomes" id="UP000626092"/>
    </source>
</evidence>
<evidence type="ECO:0000259" key="1">
    <source>
        <dbReference type="Pfam" id="PF13456"/>
    </source>
</evidence>
<proteinExistence type="predicted"/>
<dbReference type="Gene3D" id="3.30.420.10">
    <property type="entry name" value="Ribonuclease H-like superfamily/Ribonuclease H"/>
    <property type="match status" value="1"/>
</dbReference>
<dbReference type="GO" id="GO:0003676">
    <property type="term" value="F:nucleic acid binding"/>
    <property type="evidence" value="ECO:0007669"/>
    <property type="project" value="InterPro"/>
</dbReference>
<dbReference type="InterPro" id="IPR012337">
    <property type="entry name" value="RNaseH-like_sf"/>
</dbReference>